<dbReference type="Pfam" id="PF21205">
    <property type="entry name" value="Rep3_C"/>
    <property type="match status" value="1"/>
</dbReference>
<organism evidence="1 2">
    <name type="scientific">Ramlibacter aquaticus</name>
    <dbReference type="NCBI Taxonomy" id="2780094"/>
    <lineage>
        <taxon>Bacteria</taxon>
        <taxon>Pseudomonadati</taxon>
        <taxon>Pseudomonadota</taxon>
        <taxon>Betaproteobacteria</taxon>
        <taxon>Burkholderiales</taxon>
        <taxon>Comamonadaceae</taxon>
        <taxon>Ramlibacter</taxon>
    </lineage>
</organism>
<dbReference type="InterPro" id="IPR036388">
    <property type="entry name" value="WH-like_DNA-bd_sf"/>
</dbReference>
<reference evidence="1 2" key="1">
    <citation type="submission" date="2020-10" db="EMBL/GenBank/DDBJ databases">
        <title>Draft genome of Ramlibacter aquaticus LMG 30558.</title>
        <authorList>
            <person name="Props R."/>
        </authorList>
    </citation>
    <scope>NUCLEOTIDE SEQUENCE [LARGE SCALE GENOMIC DNA]</scope>
    <source>
        <strain evidence="1 2">LMG 30558</strain>
    </source>
</reference>
<gene>
    <name evidence="1" type="ORF">IM725_16455</name>
</gene>
<dbReference type="RefSeq" id="WP_193781720.1">
    <property type="nucleotide sequence ID" value="NZ_JADDOJ010000082.1"/>
</dbReference>
<name>A0ABR9SK73_9BURK</name>
<evidence type="ECO:0000313" key="2">
    <source>
        <dbReference type="Proteomes" id="UP000715965"/>
    </source>
</evidence>
<dbReference type="InterPro" id="IPR036390">
    <property type="entry name" value="WH_DNA-bd_sf"/>
</dbReference>
<dbReference type="Gene3D" id="1.10.10.10">
    <property type="entry name" value="Winged helix-like DNA-binding domain superfamily/Winged helix DNA-binding domain"/>
    <property type="match status" value="1"/>
</dbReference>
<sequence>MNQHRQLPVPHRLGTLNKSVLLLAMEPRSMALTPTSRKIYSVLIKVAQLQRQGADGSFRARLADVIHDAVSSTKVADRIQGYIDQMTQTTFLMHLVSNADAGTLSLEGFEMPEGPPADLQEGEERRTFALLAEVRWSFERGQHWLQWWFPPSILEQLLSPERWAQIDFSNYMRLSSYAALSLYEILARFKDSPGGLTARRPPQWWQAVLREGGPSSKPREWRKFKNETLKPALEEIVSKTEIHAELVEIRQGGVVVEVQFRVARQQVPSTKAQAEEAVDVSLPLYAAKLGVREQDLQTLVDQFGAVQAAEGLKALEAALAKPGKSVTKPAAYLRRILENKSAHAPESGEVEVLSPAEKAVPQSLQQREEKLRKAYRAARLNALEGEFDRLSVEEQNSFLEKAREKIPNTPGTLKRLMQREWRSPLIREVVLGEYAAVYHGPGWNIPTVAQLEEIANMQEGPRLAI</sequence>
<accession>A0ABR9SK73</accession>
<protein>
    <submittedName>
        <fullName evidence="1">Replication initiation protein</fullName>
    </submittedName>
</protein>
<proteinExistence type="predicted"/>
<keyword evidence="2" id="KW-1185">Reference proteome</keyword>
<dbReference type="Proteomes" id="UP000715965">
    <property type="component" value="Unassembled WGS sequence"/>
</dbReference>
<comment type="caution">
    <text evidence="1">The sequence shown here is derived from an EMBL/GenBank/DDBJ whole genome shotgun (WGS) entry which is preliminary data.</text>
</comment>
<evidence type="ECO:0000313" key="1">
    <source>
        <dbReference type="EMBL" id="MBE7942167.1"/>
    </source>
</evidence>
<dbReference type="SUPFAM" id="SSF46785">
    <property type="entry name" value="Winged helix' DNA-binding domain"/>
    <property type="match status" value="1"/>
</dbReference>
<dbReference type="EMBL" id="JADDOJ010000082">
    <property type="protein sequence ID" value="MBE7942167.1"/>
    <property type="molecule type" value="Genomic_DNA"/>
</dbReference>